<evidence type="ECO:0000256" key="4">
    <source>
        <dbReference type="ARBA" id="ARBA00022771"/>
    </source>
</evidence>
<dbReference type="PROSITE" id="PS50089">
    <property type="entry name" value="ZF_RING_2"/>
    <property type="match status" value="1"/>
</dbReference>
<gene>
    <name evidence="12" type="ORF">M0R45_003442</name>
</gene>
<evidence type="ECO:0000256" key="6">
    <source>
        <dbReference type="ARBA" id="ARBA00022989"/>
    </source>
</evidence>
<name>A0AAW1YHE2_RUBAR</name>
<feature type="transmembrane region" description="Helical" evidence="10">
    <location>
        <begin position="28"/>
        <end position="50"/>
    </location>
</feature>
<evidence type="ECO:0000313" key="13">
    <source>
        <dbReference type="Proteomes" id="UP001457282"/>
    </source>
</evidence>
<sequence>MELVVCAVILVSIAMVLNVISLKHELPPALQIFECVLVILCVIILYAILLDSIIVPLHDHHAIDGIDSILTLVRIGFCIVILLLVCHFIVLVVQHCSRRKTIALLEHLHNNATFLLVIIGAKRPQGYVVFNYQMDEEIGFCSGECSICLMEYETKDTCALLDKCGHIFHHLCLHKCLVESTRCPLCRQNIKD</sequence>
<keyword evidence="3" id="KW-0479">Metal-binding</keyword>
<evidence type="ECO:0000256" key="3">
    <source>
        <dbReference type="ARBA" id="ARBA00022723"/>
    </source>
</evidence>
<organism evidence="12 13">
    <name type="scientific">Rubus argutus</name>
    <name type="common">Southern blackberry</name>
    <dbReference type="NCBI Taxonomy" id="59490"/>
    <lineage>
        <taxon>Eukaryota</taxon>
        <taxon>Viridiplantae</taxon>
        <taxon>Streptophyta</taxon>
        <taxon>Embryophyta</taxon>
        <taxon>Tracheophyta</taxon>
        <taxon>Spermatophyta</taxon>
        <taxon>Magnoliopsida</taxon>
        <taxon>eudicotyledons</taxon>
        <taxon>Gunneridae</taxon>
        <taxon>Pentapetalae</taxon>
        <taxon>rosids</taxon>
        <taxon>fabids</taxon>
        <taxon>Rosales</taxon>
        <taxon>Rosaceae</taxon>
        <taxon>Rosoideae</taxon>
        <taxon>Rosoideae incertae sedis</taxon>
        <taxon>Rubus</taxon>
    </lineage>
</organism>
<feature type="transmembrane region" description="Helical" evidence="10">
    <location>
        <begin position="71"/>
        <end position="93"/>
    </location>
</feature>
<evidence type="ECO:0000256" key="5">
    <source>
        <dbReference type="ARBA" id="ARBA00022833"/>
    </source>
</evidence>
<dbReference type="GO" id="GO:0008270">
    <property type="term" value="F:zinc ion binding"/>
    <property type="evidence" value="ECO:0007669"/>
    <property type="project" value="UniProtKB-KW"/>
</dbReference>
<keyword evidence="13" id="KW-1185">Reference proteome</keyword>
<dbReference type="EMBL" id="JBEDUW010000001">
    <property type="protein sequence ID" value="KAK9947841.1"/>
    <property type="molecule type" value="Genomic_DNA"/>
</dbReference>
<reference evidence="12 13" key="1">
    <citation type="journal article" date="2023" name="G3 (Bethesda)">
        <title>A chromosome-length genome assembly and annotation of blackberry (Rubus argutus, cv. 'Hillquist').</title>
        <authorList>
            <person name="Bruna T."/>
            <person name="Aryal R."/>
            <person name="Dudchenko O."/>
            <person name="Sargent D.J."/>
            <person name="Mead D."/>
            <person name="Buti M."/>
            <person name="Cavallini A."/>
            <person name="Hytonen T."/>
            <person name="Andres J."/>
            <person name="Pham M."/>
            <person name="Weisz D."/>
            <person name="Mascagni F."/>
            <person name="Usai G."/>
            <person name="Natali L."/>
            <person name="Bassil N."/>
            <person name="Fernandez G.E."/>
            <person name="Lomsadze A."/>
            <person name="Armour M."/>
            <person name="Olukolu B."/>
            <person name="Poorten T."/>
            <person name="Britton C."/>
            <person name="Davik J."/>
            <person name="Ashrafi H."/>
            <person name="Aiden E.L."/>
            <person name="Borodovsky M."/>
            <person name="Worthington M."/>
        </authorList>
    </citation>
    <scope>NUCLEOTIDE SEQUENCE [LARGE SCALE GENOMIC DNA]</scope>
    <source>
        <strain evidence="12">PI 553951</strain>
    </source>
</reference>
<keyword evidence="4 9" id="KW-0863">Zinc-finger</keyword>
<keyword evidence="6 10" id="KW-1133">Transmembrane helix</keyword>
<protein>
    <recommendedName>
        <fullName evidence="11">RING-type domain-containing protein</fullName>
    </recommendedName>
</protein>
<dbReference type="SMART" id="SM00184">
    <property type="entry name" value="RING"/>
    <property type="match status" value="1"/>
</dbReference>
<proteinExistence type="inferred from homology"/>
<evidence type="ECO:0000256" key="10">
    <source>
        <dbReference type="SAM" id="Phobius"/>
    </source>
</evidence>
<comment type="similarity">
    <text evidence="8">Belongs to the RING-type zinc finger family. ATL subfamily.</text>
</comment>
<evidence type="ECO:0000256" key="7">
    <source>
        <dbReference type="ARBA" id="ARBA00023136"/>
    </source>
</evidence>
<dbReference type="PANTHER" id="PTHR46539">
    <property type="entry name" value="E3 UBIQUITIN-PROTEIN LIGASE ATL42"/>
    <property type="match status" value="1"/>
</dbReference>
<evidence type="ECO:0000256" key="9">
    <source>
        <dbReference type="PROSITE-ProRule" id="PRU00175"/>
    </source>
</evidence>
<dbReference type="InterPro" id="IPR001841">
    <property type="entry name" value="Znf_RING"/>
</dbReference>
<evidence type="ECO:0000256" key="8">
    <source>
        <dbReference type="ARBA" id="ARBA00024209"/>
    </source>
</evidence>
<dbReference type="Proteomes" id="UP001457282">
    <property type="component" value="Unassembled WGS sequence"/>
</dbReference>
<dbReference type="InterPro" id="IPR013083">
    <property type="entry name" value="Znf_RING/FYVE/PHD"/>
</dbReference>
<dbReference type="PANTHER" id="PTHR46539:SF1">
    <property type="entry name" value="E3 UBIQUITIN-PROTEIN LIGASE ATL42"/>
    <property type="match status" value="1"/>
</dbReference>
<keyword evidence="2 10" id="KW-0812">Transmembrane</keyword>
<dbReference type="GO" id="GO:0016020">
    <property type="term" value="C:membrane"/>
    <property type="evidence" value="ECO:0007669"/>
    <property type="project" value="UniProtKB-SubCell"/>
</dbReference>
<feature type="domain" description="RING-type" evidence="11">
    <location>
        <begin position="145"/>
        <end position="187"/>
    </location>
</feature>
<dbReference type="Pfam" id="PF13639">
    <property type="entry name" value="zf-RING_2"/>
    <property type="match status" value="1"/>
</dbReference>
<accession>A0AAW1YHE2</accession>
<evidence type="ECO:0000259" key="11">
    <source>
        <dbReference type="PROSITE" id="PS50089"/>
    </source>
</evidence>
<dbReference type="AlphaFoldDB" id="A0AAW1YHE2"/>
<keyword evidence="7 10" id="KW-0472">Membrane</keyword>
<evidence type="ECO:0000256" key="2">
    <source>
        <dbReference type="ARBA" id="ARBA00022692"/>
    </source>
</evidence>
<dbReference type="Gene3D" id="3.30.40.10">
    <property type="entry name" value="Zinc/RING finger domain, C3HC4 (zinc finger)"/>
    <property type="match status" value="1"/>
</dbReference>
<comment type="caution">
    <text evidence="12">The sequence shown here is derived from an EMBL/GenBank/DDBJ whole genome shotgun (WGS) entry which is preliminary data.</text>
</comment>
<evidence type="ECO:0000256" key="1">
    <source>
        <dbReference type="ARBA" id="ARBA00004370"/>
    </source>
</evidence>
<comment type="subcellular location">
    <subcellularLocation>
        <location evidence="1">Membrane</location>
    </subcellularLocation>
</comment>
<keyword evidence="5" id="KW-0862">Zinc</keyword>
<evidence type="ECO:0000313" key="12">
    <source>
        <dbReference type="EMBL" id="KAK9947841.1"/>
    </source>
</evidence>
<dbReference type="SUPFAM" id="SSF57850">
    <property type="entry name" value="RING/U-box"/>
    <property type="match status" value="1"/>
</dbReference>